<keyword evidence="4" id="KW-0046">Antibiotic resistance</keyword>
<name>A0ABN8GWC9_9BACL</name>
<evidence type="ECO:0000256" key="3">
    <source>
        <dbReference type="ARBA" id="ARBA00023315"/>
    </source>
</evidence>
<sequence length="319" mass="36041">MQPACRDITYDFPSFAQYVGIPNLSVFRNTTKAETTGDHNFAASLVMRTGSKMTKKMETRVILTKDDLITQFKDCGLTEGQTIFVHTSLNSLGFVVGGAETLINSLLEIVGVEGTLMMPSQTWKNLDPSTGVHGEVPQEWWTIIRENWPAYDKEITPAIGMGIVAEMFRKWPGVKRTDHPARSIAAVGKHAEYITKEHDLSNIFGENSPIDKLYELDGYVLLIGVGYDKNTSLHLSETRANFPTKRFIDESSGIIKDGKREWVTYTTQAVDDVDFVKLGNEYDKENNIKIHKVGNADVRFMKQKPLIDWAVEWMEKNRV</sequence>
<evidence type="ECO:0000313" key="6">
    <source>
        <dbReference type="Proteomes" id="UP000838821"/>
    </source>
</evidence>
<evidence type="ECO:0000256" key="4">
    <source>
        <dbReference type="RuleBase" id="RU365031"/>
    </source>
</evidence>
<dbReference type="InterPro" id="IPR028345">
    <property type="entry name" value="Antibiotic_NAT-like"/>
</dbReference>
<evidence type="ECO:0000256" key="1">
    <source>
        <dbReference type="ARBA" id="ARBA00006383"/>
    </source>
</evidence>
<comment type="similarity">
    <text evidence="1 4">Belongs to the antibiotic N-acetyltransferase family.</text>
</comment>
<proteinExistence type="inferred from homology"/>
<evidence type="ECO:0000256" key="2">
    <source>
        <dbReference type="ARBA" id="ARBA00022679"/>
    </source>
</evidence>
<accession>A0ABN8GWC9</accession>
<comment type="catalytic activity">
    <reaction evidence="4">
        <text>a 2-deoxystreptamine antibiotic + acetyl-CoA = an N(3)-acetyl-2-deoxystreptamine antibiotic + CoA + H(+)</text>
        <dbReference type="Rhea" id="RHEA:12665"/>
        <dbReference type="ChEBI" id="CHEBI:15378"/>
        <dbReference type="ChEBI" id="CHEBI:57287"/>
        <dbReference type="ChEBI" id="CHEBI:57288"/>
        <dbReference type="ChEBI" id="CHEBI:57921"/>
        <dbReference type="ChEBI" id="CHEBI:77452"/>
        <dbReference type="EC" id="2.3.1.81"/>
    </reaction>
</comment>
<dbReference type="EC" id="2.3.1.-" evidence="4"/>
<dbReference type="EMBL" id="CAKMMW010000016">
    <property type="protein sequence ID" value="CAH1217710.1"/>
    <property type="molecule type" value="Genomic_DNA"/>
</dbReference>
<dbReference type="SUPFAM" id="SSF110710">
    <property type="entry name" value="TTHA0583/YokD-like"/>
    <property type="match status" value="1"/>
</dbReference>
<dbReference type="Proteomes" id="UP000838821">
    <property type="component" value="Unassembled WGS sequence"/>
</dbReference>
<reference evidence="5" key="1">
    <citation type="submission" date="2022-01" db="EMBL/GenBank/DDBJ databases">
        <authorList>
            <person name="Criscuolo A."/>
        </authorList>
    </citation>
    <scope>NUCLEOTIDE SEQUENCE</scope>
    <source>
        <strain evidence="5">CIP111891</strain>
    </source>
</reference>
<organism evidence="5 6">
    <name type="scientific">Paenibacillus allorhizoplanae</name>
    <dbReference type="NCBI Taxonomy" id="2905648"/>
    <lineage>
        <taxon>Bacteria</taxon>
        <taxon>Bacillati</taxon>
        <taxon>Bacillota</taxon>
        <taxon>Bacilli</taxon>
        <taxon>Bacillales</taxon>
        <taxon>Paenibacillaceae</taxon>
        <taxon>Paenibacillus</taxon>
    </lineage>
</organism>
<keyword evidence="6" id="KW-1185">Reference proteome</keyword>
<protein>
    <recommendedName>
        <fullName evidence="4">Aminoglycoside N(3)-acetyltransferase</fullName>
        <ecNumber evidence="4">2.3.1.-</ecNumber>
    </recommendedName>
</protein>
<dbReference type="PANTHER" id="PTHR11104:SF0">
    <property type="entry name" value="SPBETA PROPHAGE-DERIVED AMINOGLYCOSIDE N(3')-ACETYLTRANSFERASE-LIKE PROTEIN YOKD"/>
    <property type="match status" value="1"/>
</dbReference>
<gene>
    <name evidence="5" type="primary">yokD</name>
    <name evidence="5" type="ORF">PAECIP111891_04625</name>
</gene>
<comment type="caution">
    <text evidence="5">The sequence shown here is derived from an EMBL/GenBank/DDBJ whole genome shotgun (WGS) entry which is preliminary data.</text>
</comment>
<keyword evidence="2 4" id="KW-0808">Transferase</keyword>
<dbReference type="GO" id="GO:0016746">
    <property type="term" value="F:acyltransferase activity"/>
    <property type="evidence" value="ECO:0007669"/>
    <property type="project" value="UniProtKB-KW"/>
</dbReference>
<dbReference type="PANTHER" id="PTHR11104">
    <property type="entry name" value="AMINOGLYCOSIDE N3-ACETYLTRANSFERASE"/>
    <property type="match status" value="1"/>
</dbReference>
<keyword evidence="3 4" id="KW-0012">Acyltransferase</keyword>
<dbReference type="Pfam" id="PF02522">
    <property type="entry name" value="Antibiotic_NAT"/>
    <property type="match status" value="1"/>
</dbReference>
<dbReference type="InterPro" id="IPR003679">
    <property type="entry name" value="Amioglycoside_AcTrfase"/>
</dbReference>
<evidence type="ECO:0000313" key="5">
    <source>
        <dbReference type="EMBL" id="CAH1217710.1"/>
    </source>
</evidence>